<proteinExistence type="predicted"/>
<dbReference type="Proteomes" id="UP000295134">
    <property type="component" value="Chromosome"/>
</dbReference>
<protein>
    <submittedName>
        <fullName evidence="1">Uncharacterized protein</fullName>
    </submittedName>
</protein>
<reference evidence="2 3" key="2">
    <citation type="submission" date="2019-03" db="EMBL/GenBank/DDBJ databases">
        <title>Long-read sequencing reveals hyperdense prophage content in a complex bacterial symbiont genome.</title>
        <authorList>
            <person name="Frost C.L."/>
            <person name="Siozios S."/>
            <person name="Nadal-Jimenez P."/>
            <person name="Brockhurst M.A."/>
            <person name="King K.C."/>
            <person name="Darby A.C."/>
            <person name="Hurst G.D.D."/>
        </authorList>
    </citation>
    <scope>NUCLEOTIDE SEQUENCE [LARGE SCALE GENOMIC DNA]</scope>
    <source>
        <strain evidence="2 3">FIN</strain>
    </source>
</reference>
<gene>
    <name evidence="1" type="ORF">ARN_30450</name>
    <name evidence="2" type="ORF">ArsFIN_07490</name>
</gene>
<evidence type="ECO:0000313" key="2">
    <source>
        <dbReference type="EMBL" id="QBY42204.1"/>
    </source>
</evidence>
<reference evidence="1" key="1">
    <citation type="journal article" date="2010" name="Insect Mol. Biol.">
        <title>The draft genome sequence of Arsenophonus nasoniae, son-killer bacterium of Nasonia vitripennis, reveals genes associated with virulence and symbiosis.</title>
        <authorList>
            <person name="Wilkes T."/>
            <person name="Darby A.C."/>
            <person name="Choi J."/>
            <person name="Colborne J.K."/>
            <person name="Werren J.H."/>
            <person name="Hurst G.D.D."/>
        </authorList>
    </citation>
    <scope>NUCLEOTIDE SEQUENCE</scope>
</reference>
<accession>D2U348</accession>
<evidence type="ECO:0000313" key="1">
    <source>
        <dbReference type="EMBL" id="CBA75650.1"/>
    </source>
</evidence>
<dbReference type="EMBL" id="FN545254">
    <property type="protein sequence ID" value="CBA75650.1"/>
    <property type="molecule type" value="Genomic_DNA"/>
</dbReference>
<organism evidence="1">
    <name type="scientific">Arsenophonus nasoniae</name>
    <name type="common">son-killer infecting Nasonia vitripennis</name>
    <dbReference type="NCBI Taxonomy" id="638"/>
    <lineage>
        <taxon>Bacteria</taxon>
        <taxon>Pseudomonadati</taxon>
        <taxon>Pseudomonadota</taxon>
        <taxon>Gammaproteobacteria</taxon>
        <taxon>Enterobacterales</taxon>
        <taxon>Morganellaceae</taxon>
        <taxon>Arsenophonus</taxon>
    </lineage>
</organism>
<dbReference type="EMBL" id="CP038613">
    <property type="protein sequence ID" value="QBY42204.1"/>
    <property type="molecule type" value="Genomic_DNA"/>
</dbReference>
<dbReference type="KEGG" id="ans:ArsFIN_07490"/>
<evidence type="ECO:0000313" key="3">
    <source>
        <dbReference type="Proteomes" id="UP000295134"/>
    </source>
</evidence>
<dbReference type="AlphaFoldDB" id="D2U348"/>
<sequence>MLDMCLVFTALSLQTLPQTWAYHGFFNQFNYHSMNFLLFNNQLFLLLNYNP</sequence>
<name>D2U348_9GAMM</name>